<comment type="caution">
    <text evidence="6">The sequence shown here is derived from an EMBL/GenBank/DDBJ whole genome shotgun (WGS) entry which is preliminary data.</text>
</comment>
<sequence length="455" mass="51859">MLEVQELNIKKVKPEDKPAIIVNNVTKEFIIPHERRTTLFENIKGFFSPSTYEKFIALNDVSFTVEKGDSIGIIGDNGSGKSTLLKIISGILRPTKGSVEVNGKITPFLELGVGFQPDLTAKENIEVYSTIMGLSKKEINRNMDYVLEFAGLTKFKDTKLKNFSSGMQVRLAFATAIQVKPEILLVDEVLAVGDMEFQQKCLDIFREYRNEGITMLFVSHDLNAVRRFCDKTILLRNSEVVAFGKTADVIDRYVYRVDSKQDDIFISTIENNEHQEVILNKPSNESKTTGSEESIEDSIDFVEKYRSMANFRWGNKKIEILDIKFLDKNGNEGDSFFSGDPMTIIGRFTSKELVSEPIFGFEIFDERGNQCFGSNTKFKNIKIDSINGDGEIRILIKELPLLQGKYFVSVSCQSKDYKITYDWHSKKYFFNVINNSDDIGFIRINFDYEIEQGGH</sequence>
<keyword evidence="2" id="KW-0813">Transport</keyword>
<keyword evidence="4 6" id="KW-0067">ATP-binding</keyword>
<dbReference type="PROSITE" id="PS50893">
    <property type="entry name" value="ABC_TRANSPORTER_2"/>
    <property type="match status" value="1"/>
</dbReference>
<keyword evidence="7" id="KW-1185">Reference proteome</keyword>
<accession>A0AAP2RH55</accession>
<dbReference type="AlphaFoldDB" id="A0AAP2RH55"/>
<proteinExistence type="inferred from homology"/>
<name>A0AAP2RH55_9EURY</name>
<reference evidence="6 7" key="1">
    <citation type="submission" date="2017-11" db="EMBL/GenBank/DDBJ databases">
        <title>Isolation and Characterization of Family Methanocellaceae Species from Potential Methane Hydrate Area Offshore Southwestern Taiwan.</title>
        <authorList>
            <person name="Zhang W.-L."/>
            <person name="Chen W.-C."/>
            <person name="Lai M.-C."/>
            <person name="Chen S.-C."/>
        </authorList>
    </citation>
    <scope>NUCLEOTIDE SEQUENCE [LARGE SCALE GENOMIC DNA]</scope>
    <source>
        <strain evidence="6 7">CWC-04</strain>
    </source>
</reference>
<dbReference type="GO" id="GO:0016020">
    <property type="term" value="C:membrane"/>
    <property type="evidence" value="ECO:0007669"/>
    <property type="project" value="InterPro"/>
</dbReference>
<dbReference type="Gene3D" id="3.40.50.300">
    <property type="entry name" value="P-loop containing nucleotide triphosphate hydrolases"/>
    <property type="match status" value="1"/>
</dbReference>
<dbReference type="Pfam" id="PF14524">
    <property type="entry name" value="Wzt_C"/>
    <property type="match status" value="1"/>
</dbReference>
<keyword evidence="3" id="KW-0547">Nucleotide-binding</keyword>
<dbReference type="GO" id="GO:0140359">
    <property type="term" value="F:ABC-type transporter activity"/>
    <property type="evidence" value="ECO:0007669"/>
    <property type="project" value="InterPro"/>
</dbReference>
<dbReference type="RefSeq" id="WP_230742996.1">
    <property type="nucleotide sequence ID" value="NZ_PGCK01000013.1"/>
</dbReference>
<evidence type="ECO:0000256" key="4">
    <source>
        <dbReference type="ARBA" id="ARBA00022840"/>
    </source>
</evidence>
<evidence type="ECO:0000313" key="7">
    <source>
        <dbReference type="Proteomes" id="UP001320159"/>
    </source>
</evidence>
<dbReference type="InterPro" id="IPR017871">
    <property type="entry name" value="ABC_transporter-like_CS"/>
</dbReference>
<dbReference type="PANTHER" id="PTHR46743:SF2">
    <property type="entry name" value="TEICHOIC ACIDS EXPORT ATP-BINDING PROTEIN TAGH"/>
    <property type="match status" value="1"/>
</dbReference>
<dbReference type="SUPFAM" id="SSF52540">
    <property type="entry name" value="P-loop containing nucleoside triphosphate hydrolases"/>
    <property type="match status" value="1"/>
</dbReference>
<dbReference type="InterPro" id="IPR027417">
    <property type="entry name" value="P-loop_NTPase"/>
</dbReference>
<feature type="domain" description="ABC transporter" evidence="5">
    <location>
        <begin position="38"/>
        <end position="262"/>
    </location>
</feature>
<gene>
    <name evidence="6" type="ORF">CUJ83_13990</name>
</gene>
<evidence type="ECO:0000313" key="6">
    <source>
        <dbReference type="EMBL" id="MCD1296110.1"/>
    </source>
</evidence>
<dbReference type="CDD" id="cd03220">
    <property type="entry name" value="ABC_KpsT_Wzt"/>
    <property type="match status" value="1"/>
</dbReference>
<dbReference type="GO" id="GO:0016887">
    <property type="term" value="F:ATP hydrolysis activity"/>
    <property type="evidence" value="ECO:0007669"/>
    <property type="project" value="InterPro"/>
</dbReference>
<evidence type="ECO:0000259" key="5">
    <source>
        <dbReference type="PROSITE" id="PS50893"/>
    </source>
</evidence>
<comment type="similarity">
    <text evidence="1">Belongs to the ABC transporter superfamily.</text>
</comment>
<evidence type="ECO:0000256" key="3">
    <source>
        <dbReference type="ARBA" id="ARBA00022741"/>
    </source>
</evidence>
<dbReference type="InterPro" id="IPR050683">
    <property type="entry name" value="Bact_Polysacc_Export_ATP-bd"/>
</dbReference>
<dbReference type="InterPro" id="IPR003439">
    <property type="entry name" value="ABC_transporter-like_ATP-bd"/>
</dbReference>
<evidence type="ECO:0000256" key="1">
    <source>
        <dbReference type="ARBA" id="ARBA00005417"/>
    </source>
</evidence>
<protein>
    <submittedName>
        <fullName evidence="6">ABC transporter ATP-binding protein</fullName>
    </submittedName>
</protein>
<dbReference type="Gene3D" id="2.70.50.60">
    <property type="entry name" value="abc- transporter (atp binding component) like domain"/>
    <property type="match status" value="1"/>
</dbReference>
<dbReference type="GO" id="GO:0005524">
    <property type="term" value="F:ATP binding"/>
    <property type="evidence" value="ECO:0007669"/>
    <property type="project" value="UniProtKB-KW"/>
</dbReference>
<dbReference type="InterPro" id="IPR003593">
    <property type="entry name" value="AAA+_ATPase"/>
</dbReference>
<dbReference type="InterPro" id="IPR015860">
    <property type="entry name" value="ABC_transpr_TagH-like"/>
</dbReference>
<dbReference type="Proteomes" id="UP001320159">
    <property type="component" value="Unassembled WGS sequence"/>
</dbReference>
<dbReference type="SMART" id="SM00382">
    <property type="entry name" value="AAA"/>
    <property type="match status" value="1"/>
</dbReference>
<dbReference type="PANTHER" id="PTHR46743">
    <property type="entry name" value="TEICHOIC ACIDS EXPORT ATP-BINDING PROTEIN TAGH"/>
    <property type="match status" value="1"/>
</dbReference>
<dbReference type="PROSITE" id="PS00211">
    <property type="entry name" value="ABC_TRANSPORTER_1"/>
    <property type="match status" value="1"/>
</dbReference>
<organism evidence="6 7">
    <name type="scientific">Methanooceanicella nereidis</name>
    <dbReference type="NCBI Taxonomy" id="2052831"/>
    <lineage>
        <taxon>Archaea</taxon>
        <taxon>Methanobacteriati</taxon>
        <taxon>Methanobacteriota</taxon>
        <taxon>Stenosarchaea group</taxon>
        <taxon>Methanomicrobia</taxon>
        <taxon>Methanocellales</taxon>
        <taxon>Methanocellaceae</taxon>
        <taxon>Methanooceanicella</taxon>
    </lineage>
</organism>
<dbReference type="CDD" id="cd10147">
    <property type="entry name" value="Wzt_C-like"/>
    <property type="match status" value="1"/>
</dbReference>
<dbReference type="EMBL" id="PGCK01000013">
    <property type="protein sequence ID" value="MCD1296110.1"/>
    <property type="molecule type" value="Genomic_DNA"/>
</dbReference>
<evidence type="ECO:0000256" key="2">
    <source>
        <dbReference type="ARBA" id="ARBA00022448"/>
    </source>
</evidence>
<dbReference type="InterPro" id="IPR029439">
    <property type="entry name" value="Wzt_C"/>
</dbReference>
<dbReference type="Pfam" id="PF00005">
    <property type="entry name" value="ABC_tran"/>
    <property type="match status" value="1"/>
</dbReference>